<dbReference type="GO" id="GO:0003677">
    <property type="term" value="F:DNA binding"/>
    <property type="evidence" value="ECO:0007669"/>
    <property type="project" value="UniProtKB-KW"/>
</dbReference>
<dbReference type="SMART" id="SM00850">
    <property type="entry name" value="LytTR"/>
    <property type="match status" value="1"/>
</dbReference>
<sequence>MIKCYIFGDDSTKQLINNFIPTLSPIFYLGSSLDFRTAFKDIVLNKPDFIFVDIERVNADPFEIILLRQISPVLFTTGIKHEAEVQNSKKVLKSPAGVQPEVVQMLEEAGIALSAKRPNKDDHPTYPITIIIKTNSKGLYGGIEVLIKLDEIIYVESVKNYLDIHLDGNRHHRSYMTLKSMENELSGDFERVNKSFIINLNKITSIEGNDFLILNYNEKNRIPIGPTYKKQFAEWKKGKQFKSIGTDDDSIIASGKSS</sequence>
<dbReference type="InterPro" id="IPR007492">
    <property type="entry name" value="LytTR_DNA-bd_dom"/>
</dbReference>
<organism evidence="2 3">
    <name type="scientific">Arcticibacter pallidicorallinus</name>
    <dbReference type="NCBI Taxonomy" id="1259464"/>
    <lineage>
        <taxon>Bacteria</taxon>
        <taxon>Pseudomonadati</taxon>
        <taxon>Bacteroidota</taxon>
        <taxon>Sphingobacteriia</taxon>
        <taxon>Sphingobacteriales</taxon>
        <taxon>Sphingobacteriaceae</taxon>
        <taxon>Arcticibacter</taxon>
    </lineage>
</organism>
<dbReference type="PROSITE" id="PS50930">
    <property type="entry name" value="HTH_LYTTR"/>
    <property type="match status" value="1"/>
</dbReference>
<dbReference type="Proteomes" id="UP000238034">
    <property type="component" value="Unassembled WGS sequence"/>
</dbReference>
<dbReference type="EMBL" id="PVTH01000016">
    <property type="protein sequence ID" value="PRY48093.1"/>
    <property type="molecule type" value="Genomic_DNA"/>
</dbReference>
<dbReference type="Gene3D" id="2.40.50.1020">
    <property type="entry name" value="LytTr DNA-binding domain"/>
    <property type="match status" value="1"/>
</dbReference>
<accession>A0A2T0TR37</accession>
<proteinExistence type="predicted"/>
<dbReference type="Pfam" id="PF04397">
    <property type="entry name" value="LytTR"/>
    <property type="match status" value="1"/>
</dbReference>
<evidence type="ECO:0000259" key="1">
    <source>
        <dbReference type="PROSITE" id="PS50930"/>
    </source>
</evidence>
<evidence type="ECO:0000313" key="2">
    <source>
        <dbReference type="EMBL" id="PRY48093.1"/>
    </source>
</evidence>
<keyword evidence="2" id="KW-0238">DNA-binding</keyword>
<dbReference type="AlphaFoldDB" id="A0A2T0TR37"/>
<reference evidence="2 3" key="1">
    <citation type="submission" date="2018-03" db="EMBL/GenBank/DDBJ databases">
        <title>Genomic Encyclopedia of Type Strains, Phase III (KMG-III): the genomes of soil and plant-associated and newly described type strains.</title>
        <authorList>
            <person name="Whitman W."/>
        </authorList>
    </citation>
    <scope>NUCLEOTIDE SEQUENCE [LARGE SCALE GENOMIC DNA]</scope>
    <source>
        <strain evidence="2 3">CGMCC 1.9313</strain>
    </source>
</reference>
<dbReference type="InterPro" id="IPR046947">
    <property type="entry name" value="LytR-like"/>
</dbReference>
<name>A0A2T0TR37_9SPHI</name>
<feature type="domain" description="HTH LytTR-type" evidence="1">
    <location>
        <begin position="145"/>
        <end position="237"/>
    </location>
</feature>
<dbReference type="RefSeq" id="WP_106295596.1">
    <property type="nucleotide sequence ID" value="NZ_PVTH01000016.1"/>
</dbReference>
<dbReference type="PANTHER" id="PTHR37299">
    <property type="entry name" value="TRANSCRIPTIONAL REGULATOR-RELATED"/>
    <property type="match status" value="1"/>
</dbReference>
<gene>
    <name evidence="2" type="ORF">B0I27_11627</name>
</gene>
<dbReference type="PANTHER" id="PTHR37299:SF1">
    <property type="entry name" value="STAGE 0 SPORULATION PROTEIN A HOMOLOG"/>
    <property type="match status" value="1"/>
</dbReference>
<evidence type="ECO:0000313" key="3">
    <source>
        <dbReference type="Proteomes" id="UP000238034"/>
    </source>
</evidence>
<protein>
    <submittedName>
        <fullName evidence="2">DNA-binding LytR/AlgR family response regulator</fullName>
    </submittedName>
</protein>
<dbReference type="OrthoDB" id="796275at2"/>
<comment type="caution">
    <text evidence="2">The sequence shown here is derived from an EMBL/GenBank/DDBJ whole genome shotgun (WGS) entry which is preliminary data.</text>
</comment>
<dbReference type="GO" id="GO:0000156">
    <property type="term" value="F:phosphorelay response regulator activity"/>
    <property type="evidence" value="ECO:0007669"/>
    <property type="project" value="InterPro"/>
</dbReference>
<keyword evidence="3" id="KW-1185">Reference proteome</keyword>